<dbReference type="AlphaFoldDB" id="E8Z694"/>
<dbReference type="PANTHER" id="PTHR42748">
    <property type="entry name" value="NITROGEN METABOLITE REPRESSION PROTEIN NMRA FAMILY MEMBER"/>
    <property type="match status" value="1"/>
</dbReference>
<evidence type="ECO:0000259" key="3">
    <source>
        <dbReference type="Pfam" id="PF05368"/>
    </source>
</evidence>
<evidence type="ECO:0000256" key="1">
    <source>
        <dbReference type="ARBA" id="ARBA00006328"/>
    </source>
</evidence>
<accession>E8Z694</accession>
<organism evidence="4">
    <name type="scientific">Pfiesteria piscicida</name>
    <name type="common">Phantom dinoflagellate</name>
    <dbReference type="NCBI Taxonomy" id="71001"/>
    <lineage>
        <taxon>Eukaryota</taxon>
        <taxon>Sar</taxon>
        <taxon>Alveolata</taxon>
        <taxon>Dinophyceae</taxon>
        <taxon>Peridiniales</taxon>
        <taxon>Pfiesteriaceae</taxon>
        <taxon>Pfiesteria</taxon>
    </lineage>
</organism>
<dbReference type="InterPro" id="IPR051164">
    <property type="entry name" value="NmrA-like_oxidored"/>
</dbReference>
<feature type="non-terminal residue" evidence="4">
    <location>
        <position position="1"/>
    </location>
</feature>
<dbReference type="Gene3D" id="3.40.50.720">
    <property type="entry name" value="NAD(P)-binding Rossmann-like Domain"/>
    <property type="match status" value="1"/>
</dbReference>
<reference evidence="4" key="1">
    <citation type="submission" date="2008-12" db="EMBL/GenBank/DDBJ databases">
        <authorList>
            <person name="Zhang H."/>
            <person name="Lin S."/>
        </authorList>
    </citation>
    <scope>NUCLEOTIDE SEQUENCE</scope>
    <source>
        <strain evidence="4">CCMP1831</strain>
    </source>
</reference>
<keyword evidence="2" id="KW-0521">NADP</keyword>
<protein>
    <submittedName>
        <fullName evidence="4">Nucleotide-diphosphate-sugar epimerase</fullName>
    </submittedName>
</protein>
<dbReference type="EMBL" id="FJ599921">
    <property type="protein sequence ID" value="ACU44974.1"/>
    <property type="molecule type" value="mRNA"/>
</dbReference>
<dbReference type="Gene3D" id="3.90.25.10">
    <property type="entry name" value="UDP-galactose 4-epimerase, domain 1"/>
    <property type="match status" value="1"/>
</dbReference>
<evidence type="ECO:0000256" key="2">
    <source>
        <dbReference type="ARBA" id="ARBA00022857"/>
    </source>
</evidence>
<dbReference type="Pfam" id="PF05368">
    <property type="entry name" value="NmrA"/>
    <property type="match status" value="1"/>
</dbReference>
<evidence type="ECO:0000313" key="4">
    <source>
        <dbReference type="EMBL" id="ACU44974.1"/>
    </source>
</evidence>
<dbReference type="SUPFAM" id="SSF51735">
    <property type="entry name" value="NAD(P)-binding Rossmann-fold domains"/>
    <property type="match status" value="1"/>
</dbReference>
<dbReference type="PANTHER" id="PTHR42748:SF18">
    <property type="entry name" value="NMRA-LIKE DOMAIN-CONTAINING PROTEIN"/>
    <property type="match status" value="1"/>
</dbReference>
<reference evidence="4" key="2">
    <citation type="book" date="2010" name="PROCEEDINGS OF 13TH INTERNATIONAL CONFERENCE ON HARMFUL ALGAE" publisher="International Society For The Study of Harmful Algae" city="Hong Kong, China">
        <title>Dinoflagellate meta-transcriptomics enabled by spliced leader.</title>
        <editorList>
            <person name="Unknown A."/>
        </editorList>
        <authorList>
            <person name="Lin S."/>
            <person name="Zhang H."/>
        </authorList>
    </citation>
    <scope>NUCLEOTIDE SEQUENCE</scope>
    <source>
        <strain evidence="4">CCMP1831</strain>
    </source>
</reference>
<name>E8Z694_PFIPI</name>
<comment type="similarity">
    <text evidence="1">Belongs to the NmrA-type oxidoreductase family.</text>
</comment>
<dbReference type="InterPro" id="IPR036291">
    <property type="entry name" value="NAD(P)-bd_dom_sf"/>
</dbReference>
<feature type="domain" description="NmrA-like" evidence="3">
    <location>
        <begin position="46"/>
        <end position="257"/>
    </location>
</feature>
<proteinExistence type="evidence at transcript level"/>
<sequence length="295" mass="31647">ASSNSGFQCLQDLLAYRGDLNLKVKAAFRTEARANEYMGKLKADADKSKVDVVLGVDALKKESLTDALAGSDMAVLVTPHDPSATFARDSEMCLNMVEAAVASGTVKHIVYVGSWTVVAPDQVKAIAARFVPTEERLAKLGGNPTFTSLRSGFFNQNFAGMMGGMAKEGKISWPNVKIPSVDPRDMGSVAAAICTTPTFAATHGGKHYQICGPAVMNSAEVVAKISQGLGKEIVYEEVPLAAFLDKIPFPPIREIFEGLQTNPDLIPFSKDTELVTGKPARALRDWVKENPAPFQ</sequence>
<dbReference type="InterPro" id="IPR008030">
    <property type="entry name" value="NmrA-like"/>
</dbReference>